<proteinExistence type="predicted"/>
<name>A0A5C4KX69_PSEJE</name>
<protein>
    <submittedName>
        <fullName evidence="2">Uncharacterized protein</fullName>
    </submittedName>
</protein>
<accession>A0A5C4KX69</accession>
<keyword evidence="1" id="KW-1133">Transmembrane helix</keyword>
<gene>
    <name evidence="2" type="ORF">FHG55_13805</name>
</gene>
<evidence type="ECO:0000256" key="1">
    <source>
        <dbReference type="SAM" id="Phobius"/>
    </source>
</evidence>
<comment type="caution">
    <text evidence="2">The sequence shown here is derived from an EMBL/GenBank/DDBJ whole genome shotgun (WGS) entry which is preliminary data.</text>
</comment>
<keyword evidence="1" id="KW-0472">Membrane</keyword>
<feature type="transmembrane region" description="Helical" evidence="1">
    <location>
        <begin position="55"/>
        <end position="74"/>
    </location>
</feature>
<dbReference type="EMBL" id="VDDB01000012">
    <property type="protein sequence ID" value="TNB95042.1"/>
    <property type="molecule type" value="Genomic_DNA"/>
</dbReference>
<organism evidence="2 3">
    <name type="scientific">Pseudomonas jessenii</name>
    <dbReference type="NCBI Taxonomy" id="77298"/>
    <lineage>
        <taxon>Bacteria</taxon>
        <taxon>Pseudomonadati</taxon>
        <taxon>Pseudomonadota</taxon>
        <taxon>Gammaproteobacteria</taxon>
        <taxon>Pseudomonadales</taxon>
        <taxon>Pseudomonadaceae</taxon>
        <taxon>Pseudomonas</taxon>
    </lineage>
</organism>
<sequence length="77" mass="8574">MLVVAGFAETSESLGQTQTGRYQLFRSLESTCRIFSLHSACSEWPHFKKAQDEQLMNLNFAFACMIVVSFAIALGHA</sequence>
<keyword evidence="3" id="KW-1185">Reference proteome</keyword>
<evidence type="ECO:0000313" key="2">
    <source>
        <dbReference type="EMBL" id="TNB95042.1"/>
    </source>
</evidence>
<keyword evidence="1" id="KW-0812">Transmembrane</keyword>
<dbReference type="AlphaFoldDB" id="A0A5C4KX69"/>
<reference evidence="2" key="1">
    <citation type="submission" date="2019-06" db="EMBL/GenBank/DDBJ databases">
        <title>Pseudomonas-derived Butenolides : (Bio)synthesis of Styrolides.</title>
        <authorList>
            <person name="Klapper M."/>
            <person name="Chowdhury S."/>
            <person name="Stallforth P."/>
        </authorList>
    </citation>
    <scope>NUCLEOTIDE SEQUENCE [LARGE SCALE GENOMIC DNA]</scope>
    <source>
        <strain evidence="2">EC-S101</strain>
    </source>
</reference>
<dbReference type="Proteomes" id="UP000306272">
    <property type="component" value="Unassembled WGS sequence"/>
</dbReference>
<evidence type="ECO:0000313" key="3">
    <source>
        <dbReference type="Proteomes" id="UP000306272"/>
    </source>
</evidence>